<gene>
    <name evidence="1" type="ORF">MEUPH1_LOCUS3041</name>
</gene>
<dbReference type="Proteomes" id="UP001160148">
    <property type="component" value="Unassembled WGS sequence"/>
</dbReference>
<evidence type="ECO:0000313" key="2">
    <source>
        <dbReference type="Proteomes" id="UP001160148"/>
    </source>
</evidence>
<dbReference type="EMBL" id="CARXXK010000001">
    <property type="protein sequence ID" value="CAI6346097.1"/>
    <property type="molecule type" value="Genomic_DNA"/>
</dbReference>
<keyword evidence="2" id="KW-1185">Reference proteome</keyword>
<evidence type="ECO:0000313" key="1">
    <source>
        <dbReference type="EMBL" id="CAI6346097.1"/>
    </source>
</evidence>
<protein>
    <submittedName>
        <fullName evidence="1">Uncharacterized protein</fullName>
    </submittedName>
</protein>
<reference evidence="1 2" key="1">
    <citation type="submission" date="2023-01" db="EMBL/GenBank/DDBJ databases">
        <authorList>
            <person name="Whitehead M."/>
        </authorList>
    </citation>
    <scope>NUCLEOTIDE SEQUENCE [LARGE SCALE GENOMIC DNA]</scope>
</reference>
<organism evidence="1 2">
    <name type="scientific">Macrosiphum euphorbiae</name>
    <name type="common">potato aphid</name>
    <dbReference type="NCBI Taxonomy" id="13131"/>
    <lineage>
        <taxon>Eukaryota</taxon>
        <taxon>Metazoa</taxon>
        <taxon>Ecdysozoa</taxon>
        <taxon>Arthropoda</taxon>
        <taxon>Hexapoda</taxon>
        <taxon>Insecta</taxon>
        <taxon>Pterygota</taxon>
        <taxon>Neoptera</taxon>
        <taxon>Paraneoptera</taxon>
        <taxon>Hemiptera</taxon>
        <taxon>Sternorrhyncha</taxon>
        <taxon>Aphidomorpha</taxon>
        <taxon>Aphidoidea</taxon>
        <taxon>Aphididae</taxon>
        <taxon>Macrosiphini</taxon>
        <taxon>Macrosiphum</taxon>
    </lineage>
</organism>
<name>A0AAV0VT47_9HEMI</name>
<dbReference type="AlphaFoldDB" id="A0AAV0VT47"/>
<accession>A0AAV0VT47</accession>
<sequence length="71" mass="7978">MVGDGGENDDDLFSRIEQYKDEVTAVVILEILTRLATSLDLTDDVRVRKVEAEIPSGIMILLNLLLGIIWY</sequence>
<comment type="caution">
    <text evidence="1">The sequence shown here is derived from an EMBL/GenBank/DDBJ whole genome shotgun (WGS) entry which is preliminary data.</text>
</comment>
<proteinExistence type="predicted"/>